<dbReference type="AlphaFoldDB" id="A0A7W6H9X7"/>
<evidence type="ECO:0000313" key="3">
    <source>
        <dbReference type="Proteomes" id="UP000588647"/>
    </source>
</evidence>
<protein>
    <submittedName>
        <fullName evidence="2">Uncharacterized protein</fullName>
    </submittedName>
</protein>
<name>A0A7W6H9X7_9HYPH</name>
<reference evidence="2 3" key="1">
    <citation type="submission" date="2020-08" db="EMBL/GenBank/DDBJ databases">
        <title>Genomic Encyclopedia of Type Strains, Phase IV (KMG-IV): sequencing the most valuable type-strain genomes for metagenomic binning, comparative biology and taxonomic classification.</title>
        <authorList>
            <person name="Goeker M."/>
        </authorList>
    </citation>
    <scope>NUCLEOTIDE SEQUENCE [LARGE SCALE GENOMIC DNA]</scope>
    <source>
        <strain evidence="2 3">DSM 103570</strain>
    </source>
</reference>
<dbReference type="Proteomes" id="UP000588647">
    <property type="component" value="Unassembled WGS sequence"/>
</dbReference>
<organism evidence="2 3">
    <name type="scientific">Aurantimonas endophytica</name>
    <dbReference type="NCBI Taxonomy" id="1522175"/>
    <lineage>
        <taxon>Bacteria</taxon>
        <taxon>Pseudomonadati</taxon>
        <taxon>Pseudomonadota</taxon>
        <taxon>Alphaproteobacteria</taxon>
        <taxon>Hyphomicrobiales</taxon>
        <taxon>Aurantimonadaceae</taxon>
        <taxon>Aurantimonas</taxon>
    </lineage>
</organism>
<evidence type="ECO:0000256" key="1">
    <source>
        <dbReference type="SAM" id="MobiDB-lite"/>
    </source>
</evidence>
<evidence type="ECO:0000313" key="2">
    <source>
        <dbReference type="EMBL" id="MBB4001192.1"/>
    </source>
</evidence>
<keyword evidence="3" id="KW-1185">Reference proteome</keyword>
<dbReference type="EMBL" id="JACIEM010000001">
    <property type="protein sequence ID" value="MBB4001192.1"/>
    <property type="molecule type" value="Genomic_DNA"/>
</dbReference>
<accession>A0A7W6H9X7</accession>
<comment type="caution">
    <text evidence="2">The sequence shown here is derived from an EMBL/GenBank/DDBJ whole genome shotgun (WGS) entry which is preliminary data.</text>
</comment>
<proteinExistence type="predicted"/>
<feature type="region of interest" description="Disordered" evidence="1">
    <location>
        <begin position="26"/>
        <end position="47"/>
    </location>
</feature>
<sequence length="47" mass="5129">MMHQLNTIASRRLRGLLVRDVTHLSPVAGGRLRPPVEGGRAPCEPGR</sequence>
<gene>
    <name evidence="2" type="ORF">GGR03_000239</name>
</gene>